<organism evidence="8 9">
    <name type="scientific">Nonomuraea longispora</name>
    <dbReference type="NCBI Taxonomy" id="1848320"/>
    <lineage>
        <taxon>Bacteria</taxon>
        <taxon>Bacillati</taxon>
        <taxon>Actinomycetota</taxon>
        <taxon>Actinomycetes</taxon>
        <taxon>Streptosporangiales</taxon>
        <taxon>Streptosporangiaceae</taxon>
        <taxon>Nonomuraea</taxon>
    </lineage>
</organism>
<gene>
    <name evidence="8" type="ORF">E1267_21595</name>
</gene>
<dbReference type="Proteomes" id="UP000295157">
    <property type="component" value="Unassembled WGS sequence"/>
</dbReference>
<dbReference type="GO" id="GO:0005506">
    <property type="term" value="F:iron ion binding"/>
    <property type="evidence" value="ECO:0007669"/>
    <property type="project" value="InterPro"/>
</dbReference>
<comment type="cofactor">
    <cofactor evidence="1 5">
        <name>heme</name>
        <dbReference type="ChEBI" id="CHEBI:30413"/>
    </cofactor>
</comment>
<comment type="caution">
    <text evidence="8">The sequence shown here is derived from an EMBL/GenBank/DDBJ whole genome shotgun (WGS) entry which is preliminary data.</text>
</comment>
<keyword evidence="5 6" id="KW-0349">Heme</keyword>
<evidence type="ECO:0000256" key="7">
    <source>
        <dbReference type="SAM" id="MobiDB-lite"/>
    </source>
</evidence>
<feature type="binding site" description="axial binding residue" evidence="5">
    <location>
        <position position="402"/>
    </location>
    <ligand>
        <name>heme</name>
        <dbReference type="ChEBI" id="CHEBI:30413"/>
    </ligand>
    <ligandPart>
        <name>Fe</name>
        <dbReference type="ChEBI" id="CHEBI:18248"/>
    </ligandPart>
</feature>
<dbReference type="PANTHER" id="PTHR24305:SF166">
    <property type="entry name" value="CYTOCHROME P450 12A4, MITOCHONDRIAL-RELATED"/>
    <property type="match status" value="1"/>
</dbReference>
<name>A0A4R4N7H2_9ACTN</name>
<dbReference type="GO" id="GO:0016705">
    <property type="term" value="F:oxidoreductase activity, acting on paired donors, with incorporation or reduction of molecular oxygen"/>
    <property type="evidence" value="ECO:0007669"/>
    <property type="project" value="InterPro"/>
</dbReference>
<dbReference type="GO" id="GO:0004497">
    <property type="term" value="F:monooxygenase activity"/>
    <property type="evidence" value="ECO:0007669"/>
    <property type="project" value="UniProtKB-KW"/>
</dbReference>
<reference evidence="8 9" key="1">
    <citation type="submission" date="2019-02" db="EMBL/GenBank/DDBJ databases">
        <title>Draft genome sequences of novel Actinobacteria.</title>
        <authorList>
            <person name="Sahin N."/>
            <person name="Ay H."/>
            <person name="Saygin H."/>
        </authorList>
    </citation>
    <scope>NUCLEOTIDE SEQUENCE [LARGE SCALE GENOMIC DNA]</scope>
    <source>
        <strain evidence="8 9">KC201</strain>
    </source>
</reference>
<dbReference type="SUPFAM" id="SSF48264">
    <property type="entry name" value="Cytochrome P450"/>
    <property type="match status" value="1"/>
</dbReference>
<dbReference type="PANTHER" id="PTHR24305">
    <property type="entry name" value="CYTOCHROME P450"/>
    <property type="match status" value="1"/>
</dbReference>
<dbReference type="AlphaFoldDB" id="A0A4R4N7H2"/>
<keyword evidence="9" id="KW-1185">Reference proteome</keyword>
<dbReference type="GO" id="GO:0020037">
    <property type="term" value="F:heme binding"/>
    <property type="evidence" value="ECO:0007669"/>
    <property type="project" value="InterPro"/>
</dbReference>
<dbReference type="EMBL" id="SMJZ01000081">
    <property type="protein sequence ID" value="TDC04828.1"/>
    <property type="molecule type" value="Genomic_DNA"/>
</dbReference>
<keyword evidence="3 5" id="KW-0479">Metal-binding</keyword>
<evidence type="ECO:0000256" key="3">
    <source>
        <dbReference type="ARBA" id="ARBA00022723"/>
    </source>
</evidence>
<dbReference type="InterPro" id="IPR002403">
    <property type="entry name" value="Cyt_P450_E_grp-IV"/>
</dbReference>
<keyword evidence="6" id="KW-0503">Monooxygenase</keyword>
<evidence type="ECO:0000313" key="8">
    <source>
        <dbReference type="EMBL" id="TDC04828.1"/>
    </source>
</evidence>
<protein>
    <submittedName>
        <fullName evidence="8">Cytochrome P450</fullName>
    </submittedName>
</protein>
<dbReference type="OrthoDB" id="7376058at2"/>
<dbReference type="PRINTS" id="PR00465">
    <property type="entry name" value="EP450IV"/>
</dbReference>
<proteinExistence type="inferred from homology"/>
<evidence type="ECO:0000256" key="6">
    <source>
        <dbReference type="RuleBase" id="RU000461"/>
    </source>
</evidence>
<comment type="similarity">
    <text evidence="2 6">Belongs to the cytochrome P450 family.</text>
</comment>
<dbReference type="Pfam" id="PF00067">
    <property type="entry name" value="p450"/>
    <property type="match status" value="1"/>
</dbReference>
<keyword evidence="4 5" id="KW-0408">Iron</keyword>
<dbReference type="PROSITE" id="PS00086">
    <property type="entry name" value="CYTOCHROME_P450"/>
    <property type="match status" value="1"/>
</dbReference>
<keyword evidence="6" id="KW-0560">Oxidoreductase</keyword>
<evidence type="ECO:0000256" key="2">
    <source>
        <dbReference type="ARBA" id="ARBA00010617"/>
    </source>
</evidence>
<dbReference type="CDD" id="cd00302">
    <property type="entry name" value="cytochrome_P450"/>
    <property type="match status" value="1"/>
</dbReference>
<dbReference type="Gene3D" id="1.10.630.10">
    <property type="entry name" value="Cytochrome P450"/>
    <property type="match status" value="1"/>
</dbReference>
<evidence type="ECO:0000313" key="9">
    <source>
        <dbReference type="Proteomes" id="UP000295157"/>
    </source>
</evidence>
<evidence type="ECO:0000256" key="5">
    <source>
        <dbReference type="PIRSR" id="PIRSR602403-1"/>
    </source>
</evidence>
<dbReference type="InterPro" id="IPR050121">
    <property type="entry name" value="Cytochrome_P450_monoxygenase"/>
</dbReference>
<dbReference type="InterPro" id="IPR001128">
    <property type="entry name" value="Cyt_P450"/>
</dbReference>
<evidence type="ECO:0000256" key="4">
    <source>
        <dbReference type="ARBA" id="ARBA00023004"/>
    </source>
</evidence>
<sequence length="454" mass="50858">MGGRVSRPPISRKDGMAMTGSARGAVPGPTGRRMLGNTYDYEQDRLGFIDRCHREFGDVFRFSPTTVMVGDPEIIHDIFLRTNTDFRTEGSLFSDDRTSAAEQMRETGTLMLTRRKGWHGVNRAAATAHAERFLGQLEALVSRSGGRAVEVLPMMKSFFGFAVADYCLGGDGGDVSAVAEIIDRAANASVPLMRSSISFPQWFPAPTVIRFRKAERRALSQLELQVSARKERPGEDPRDLLDVLKAQGEEGLDTTAVTRLLDIVMRASHGVPGATVAWAVRQFALEPVHLHKIRRESAIVRAAAAGEPVEVSDLPYTTAFLQELLRAYPPTWLMGRWVHKDTTLAHYDLRRGEQVMFSAYHVHRDSRWWSDPEEFQPERWLGQERPHVGRAYFPFGAGPRICFGYQLGMVQLTLALAWLAENYDIDVLNAVEAVPTPVELLIPRGLKARFRPRQ</sequence>
<evidence type="ECO:0000256" key="1">
    <source>
        <dbReference type="ARBA" id="ARBA00001971"/>
    </source>
</evidence>
<feature type="region of interest" description="Disordered" evidence="7">
    <location>
        <begin position="1"/>
        <end position="31"/>
    </location>
</feature>
<dbReference type="InterPro" id="IPR017972">
    <property type="entry name" value="Cyt_P450_CS"/>
</dbReference>
<dbReference type="PRINTS" id="PR00385">
    <property type="entry name" value="P450"/>
</dbReference>
<dbReference type="InterPro" id="IPR036396">
    <property type="entry name" value="Cyt_P450_sf"/>
</dbReference>
<accession>A0A4R4N7H2</accession>